<dbReference type="InterPro" id="IPR011053">
    <property type="entry name" value="Single_hybrid_motif"/>
</dbReference>
<dbReference type="InterPro" id="IPR003016">
    <property type="entry name" value="2-oxoA_DH_lipoyl-BS"/>
</dbReference>
<evidence type="ECO:0000313" key="7">
    <source>
        <dbReference type="EMBL" id="BBZ36424.1"/>
    </source>
</evidence>
<dbReference type="EMBL" id="AP022612">
    <property type="protein sequence ID" value="BBZ36424.1"/>
    <property type="molecule type" value="Genomic_DNA"/>
</dbReference>
<dbReference type="RefSeq" id="WP_163645518.1">
    <property type="nucleotide sequence ID" value="NZ_AP022612.1"/>
</dbReference>
<feature type="domain" description="Lipoyl-binding" evidence="6">
    <location>
        <begin position="3"/>
        <end position="78"/>
    </location>
</feature>
<dbReference type="Proteomes" id="UP000466931">
    <property type="component" value="Chromosome"/>
</dbReference>
<reference evidence="7" key="2">
    <citation type="submission" date="2020-02" db="EMBL/GenBank/DDBJ databases">
        <authorList>
            <person name="Matsumoto Y."/>
            <person name="Motooka D."/>
            <person name="Nakamura S."/>
        </authorList>
    </citation>
    <scope>NUCLEOTIDE SEQUENCE</scope>
    <source>
        <strain evidence="7">JCM 13671</strain>
    </source>
</reference>
<dbReference type="GO" id="GO:0031405">
    <property type="term" value="F:lipoic acid binding"/>
    <property type="evidence" value="ECO:0007669"/>
    <property type="project" value="TreeGrafter"/>
</dbReference>
<dbReference type="PROSITE" id="PS00189">
    <property type="entry name" value="LIPOYL"/>
    <property type="match status" value="1"/>
</dbReference>
<evidence type="ECO:0000256" key="4">
    <source>
        <dbReference type="ARBA" id="ARBA00023315"/>
    </source>
</evidence>
<dbReference type="PROSITE" id="PS50968">
    <property type="entry name" value="BIOTINYL_LIPOYL"/>
    <property type="match status" value="1"/>
</dbReference>
<name>A0A7I7Y544_9MYCO</name>
<evidence type="ECO:0000259" key="6">
    <source>
        <dbReference type="PROSITE" id="PS50968"/>
    </source>
</evidence>
<evidence type="ECO:0000313" key="8">
    <source>
        <dbReference type="Proteomes" id="UP000466931"/>
    </source>
</evidence>
<keyword evidence="4" id="KW-0012">Acyltransferase</keyword>
<keyword evidence="3" id="KW-0450">Lipoyl</keyword>
<dbReference type="PANTHER" id="PTHR43178:SF5">
    <property type="entry name" value="LIPOAMIDE ACYLTRANSFERASE COMPONENT OF BRANCHED-CHAIN ALPHA-KETO ACID DEHYDROGENASE COMPLEX, MITOCHONDRIAL"/>
    <property type="match status" value="1"/>
</dbReference>
<dbReference type="GO" id="GO:0016407">
    <property type="term" value="F:acetyltransferase activity"/>
    <property type="evidence" value="ECO:0007669"/>
    <property type="project" value="TreeGrafter"/>
</dbReference>
<comment type="cofactor">
    <cofactor evidence="1">
        <name>(R)-lipoate</name>
        <dbReference type="ChEBI" id="CHEBI:83088"/>
    </cofactor>
</comment>
<evidence type="ECO:0000256" key="3">
    <source>
        <dbReference type="ARBA" id="ARBA00022823"/>
    </source>
</evidence>
<reference evidence="7" key="1">
    <citation type="journal article" date="2019" name="Emerg. Microbes Infect.">
        <title>Comprehensive subspecies identification of 175 nontuberculous mycobacteria species based on 7547 genomic profiles.</title>
        <authorList>
            <person name="Matsumoto Y."/>
            <person name="Kinjo T."/>
            <person name="Motooka D."/>
            <person name="Nabeya D."/>
            <person name="Jung N."/>
            <person name="Uechi K."/>
            <person name="Horii T."/>
            <person name="Iida T."/>
            <person name="Fujita J."/>
            <person name="Nakamura S."/>
        </authorList>
    </citation>
    <scope>NUCLEOTIDE SEQUENCE [LARGE SCALE GENOMIC DNA]</scope>
    <source>
        <strain evidence="7">JCM 13671</strain>
    </source>
</reference>
<sequence>MTGSLITMPQFGETVTEATVLQWLCKVGDTVTAFTPVLEIATDKVDTEVPAPVTGRVTELLVAEGDTVPVGTPLARIDTVLAVEEDLPSADTPDSPKTVVWRHTQSPRKRRSTAATEVSPRRHQLSPRQRRSAALEAAERAPEVEQTVVTATAAPRTVMSAPASAPTTPPTLAQDSPREVTGTAVQPLSAPTLPRFAVAELDVTPLSGTPIDTTLITAAVAASLFTSVHRRRLTDGDAVELAVDGRHIPRARDLTPAAIRARIADGKGAAPTGAAAWIGVEDVGKLGLSSVTSPLDDGYRLQVCVGATVERAVVTTAASGRPVIEFISAATVSVAADPSITTTQIGQLIDDIRTRISDPRWVAELRES</sequence>
<dbReference type="GO" id="GO:0005737">
    <property type="term" value="C:cytoplasm"/>
    <property type="evidence" value="ECO:0007669"/>
    <property type="project" value="TreeGrafter"/>
</dbReference>
<dbReference type="Gene3D" id="2.40.50.100">
    <property type="match status" value="1"/>
</dbReference>
<evidence type="ECO:0000256" key="1">
    <source>
        <dbReference type="ARBA" id="ARBA00001938"/>
    </source>
</evidence>
<evidence type="ECO:0000256" key="5">
    <source>
        <dbReference type="SAM" id="MobiDB-lite"/>
    </source>
</evidence>
<dbReference type="InterPro" id="IPR050743">
    <property type="entry name" value="2-oxoacid_DH_E2_comp"/>
</dbReference>
<keyword evidence="8" id="KW-1185">Reference proteome</keyword>
<feature type="region of interest" description="Disordered" evidence="5">
    <location>
        <begin position="87"/>
        <end position="144"/>
    </location>
</feature>
<accession>A0A7I7Y544</accession>
<evidence type="ECO:0000256" key="2">
    <source>
        <dbReference type="ARBA" id="ARBA00022679"/>
    </source>
</evidence>
<dbReference type="Pfam" id="PF00364">
    <property type="entry name" value="Biotin_lipoyl"/>
    <property type="match status" value="1"/>
</dbReference>
<keyword evidence="2" id="KW-0808">Transferase</keyword>
<proteinExistence type="predicted"/>
<gene>
    <name evidence="7" type="ORF">MCNF_50290</name>
</gene>
<dbReference type="CDD" id="cd06849">
    <property type="entry name" value="lipoyl_domain"/>
    <property type="match status" value="1"/>
</dbReference>
<dbReference type="InterPro" id="IPR000089">
    <property type="entry name" value="Biotin_lipoyl"/>
</dbReference>
<dbReference type="AlphaFoldDB" id="A0A7I7Y544"/>
<dbReference type="PANTHER" id="PTHR43178">
    <property type="entry name" value="DIHYDROLIPOAMIDE ACETYLTRANSFERASE COMPONENT OF PYRUVATE DEHYDROGENASE COMPLEX"/>
    <property type="match status" value="1"/>
</dbReference>
<organism evidence="7 8">
    <name type="scientific">Mycolicibacterium confluentis</name>
    <dbReference type="NCBI Taxonomy" id="28047"/>
    <lineage>
        <taxon>Bacteria</taxon>
        <taxon>Bacillati</taxon>
        <taxon>Actinomycetota</taxon>
        <taxon>Actinomycetes</taxon>
        <taxon>Mycobacteriales</taxon>
        <taxon>Mycobacteriaceae</taxon>
        <taxon>Mycolicibacterium</taxon>
    </lineage>
</organism>
<dbReference type="SUPFAM" id="SSF51230">
    <property type="entry name" value="Single hybrid motif"/>
    <property type="match status" value="1"/>
</dbReference>
<protein>
    <recommendedName>
        <fullName evidence="6">Lipoyl-binding domain-containing protein</fullName>
    </recommendedName>
</protein>
<feature type="compositionally biased region" description="Basic residues" evidence="5">
    <location>
        <begin position="121"/>
        <end position="131"/>
    </location>
</feature>